<feature type="transmembrane region" description="Helical" evidence="10">
    <location>
        <begin position="278"/>
        <end position="303"/>
    </location>
</feature>
<dbReference type="InterPro" id="IPR051384">
    <property type="entry name" value="Mth_GPCR"/>
</dbReference>
<evidence type="ECO:0000256" key="11">
    <source>
        <dbReference type="SAM" id="SignalP"/>
    </source>
</evidence>
<comment type="similarity">
    <text evidence="2">Belongs to the G-protein coupled receptor 2 family. Mth subfamily.</text>
</comment>
<feature type="transmembrane region" description="Helical" evidence="10">
    <location>
        <begin position="323"/>
        <end position="343"/>
    </location>
</feature>
<gene>
    <name evidence="14" type="ORF">CINCED_3A006485</name>
</gene>
<dbReference type="EMBL" id="CABPRJ010000971">
    <property type="protein sequence ID" value="VVC33592.1"/>
    <property type="molecule type" value="Genomic_DNA"/>
</dbReference>
<dbReference type="Pfam" id="PF06652">
    <property type="entry name" value="Methuselah_N"/>
    <property type="match status" value="1"/>
</dbReference>
<evidence type="ECO:0000256" key="5">
    <source>
        <dbReference type="ARBA" id="ARBA00022989"/>
    </source>
</evidence>
<comment type="subcellular location">
    <subcellularLocation>
        <location evidence="1">Membrane</location>
        <topology evidence="1">Multi-pass membrane protein</topology>
    </subcellularLocation>
</comment>
<evidence type="ECO:0000256" key="3">
    <source>
        <dbReference type="ARBA" id="ARBA00022692"/>
    </source>
</evidence>
<dbReference type="Proteomes" id="UP000325440">
    <property type="component" value="Unassembled WGS sequence"/>
</dbReference>
<dbReference type="InterPro" id="IPR017981">
    <property type="entry name" value="GPCR_2-like_7TM"/>
</dbReference>
<feature type="transmembrane region" description="Helical" evidence="10">
    <location>
        <begin position="426"/>
        <end position="447"/>
    </location>
</feature>
<evidence type="ECO:0000259" key="13">
    <source>
        <dbReference type="PROSITE" id="PS50262"/>
    </source>
</evidence>
<feature type="transmembrane region" description="Helical" evidence="10">
    <location>
        <begin position="247"/>
        <end position="266"/>
    </location>
</feature>
<accession>A0A5E4MT57</accession>
<evidence type="ECO:0000256" key="1">
    <source>
        <dbReference type="ARBA" id="ARBA00004141"/>
    </source>
</evidence>
<keyword evidence="7 10" id="KW-0472">Membrane</keyword>
<dbReference type="InterPro" id="IPR010596">
    <property type="entry name" value="Methuselah_N_dom"/>
</dbReference>
<evidence type="ECO:0000313" key="14">
    <source>
        <dbReference type="EMBL" id="VVC33592.1"/>
    </source>
</evidence>
<sequence>MPNSVATVDRPEMTGAGLLLLLMLLASKSPRPAAANDACPMNASEPAPEGAHLLDGVLWANERSYQPPAYRTAPDGHGYVLCTCIIKPCVRKCCGPGKIYQVAKRCTKPITDGDEPVNFTIPKYVNGLGMIESYEVDKFSLIYDELKCKNGKSRLNPRDEDTEHFRISETGLLLNKMNKTIATAGQFCLEQFSDVENLIIPLVCNPNAIPINMYYTIGMVLSLPFLFSTFLVYALVKELQNLHGKSLMCHVATLFVAYSSLIIIQLATSKIDQRVCIIFAYIIQFSFLASFFWLNVMCFDLWWTFSGYRPLRGHLVEYESKKFIIYSIYAWGCTLIISIFTYYMELSSSTSSAISRPKFGEQSCWFGSKMAKLIYFYGPIIILLFFNLLMFIYTAIMIVKNMNHAKVLNGSESTKNVNHEKQRFMLYLKLFIVMGVNWSAEIISFAFDFAPEYIWYVTDIGNTLQGVLIFLIFVCKKRVLKLLNKKLCPQLKLFKTSTSVSTVTTNSSIYRNSSQVKDGTMTFDNLQNSTSNQLYDFKA</sequence>
<protein>
    <submittedName>
        <fullName evidence="14">Methuselah ectodomain, domain 2,Methuselah, N-terminal domain,GPCR, family 2-like,GPCR, rhodopsin-like</fullName>
    </submittedName>
</protein>
<feature type="transmembrane region" description="Helical" evidence="10">
    <location>
        <begin position="374"/>
        <end position="399"/>
    </location>
</feature>
<dbReference type="InterPro" id="IPR000832">
    <property type="entry name" value="GPCR_2_secretin-like"/>
</dbReference>
<evidence type="ECO:0000256" key="2">
    <source>
        <dbReference type="ARBA" id="ARBA00008979"/>
    </source>
</evidence>
<dbReference type="PRINTS" id="PR00249">
    <property type="entry name" value="GPCRSECRETIN"/>
</dbReference>
<evidence type="ECO:0000256" key="6">
    <source>
        <dbReference type="ARBA" id="ARBA00023040"/>
    </source>
</evidence>
<dbReference type="AlphaFoldDB" id="A0A5E4MT57"/>
<dbReference type="InterPro" id="IPR023311">
    <property type="entry name" value="Methusela_ecto_dom_2"/>
</dbReference>
<evidence type="ECO:0000256" key="4">
    <source>
        <dbReference type="ARBA" id="ARBA00022729"/>
    </source>
</evidence>
<dbReference type="CDD" id="cd15039">
    <property type="entry name" value="7tmB3_Methuselah-like"/>
    <property type="match status" value="1"/>
</dbReference>
<evidence type="ECO:0000313" key="15">
    <source>
        <dbReference type="Proteomes" id="UP000325440"/>
    </source>
</evidence>
<feature type="signal peptide" evidence="11">
    <location>
        <begin position="1"/>
        <end position="35"/>
    </location>
</feature>
<dbReference type="Gene3D" id="2.170.180.11">
    <property type="entry name" value="Methuselah ectodomain, domain 2"/>
    <property type="match status" value="1"/>
</dbReference>
<evidence type="ECO:0000256" key="7">
    <source>
        <dbReference type="ARBA" id="ARBA00023136"/>
    </source>
</evidence>
<keyword evidence="9" id="KW-0807">Transducer</keyword>
<dbReference type="SUPFAM" id="SSF63877">
    <property type="entry name" value="Methuselah ectodomain"/>
    <property type="match status" value="1"/>
</dbReference>
<dbReference type="Pfam" id="PF00002">
    <property type="entry name" value="7tm_2"/>
    <property type="match status" value="1"/>
</dbReference>
<dbReference type="GO" id="GO:0007166">
    <property type="term" value="P:cell surface receptor signaling pathway"/>
    <property type="evidence" value="ECO:0007669"/>
    <property type="project" value="InterPro"/>
</dbReference>
<dbReference type="PANTHER" id="PTHR47154">
    <property type="entry name" value="G-PROTEIN COUPLED RECEPTOR MTH-RELATED"/>
    <property type="match status" value="1"/>
</dbReference>
<feature type="transmembrane region" description="Helical" evidence="10">
    <location>
        <begin position="453"/>
        <end position="475"/>
    </location>
</feature>
<dbReference type="InterPro" id="IPR017452">
    <property type="entry name" value="GPCR_Rhodpsn_7TM"/>
</dbReference>
<evidence type="ECO:0000256" key="10">
    <source>
        <dbReference type="SAM" id="Phobius"/>
    </source>
</evidence>
<organism evidence="14 15">
    <name type="scientific">Cinara cedri</name>
    <dbReference type="NCBI Taxonomy" id="506608"/>
    <lineage>
        <taxon>Eukaryota</taxon>
        <taxon>Metazoa</taxon>
        <taxon>Ecdysozoa</taxon>
        <taxon>Arthropoda</taxon>
        <taxon>Hexapoda</taxon>
        <taxon>Insecta</taxon>
        <taxon>Pterygota</taxon>
        <taxon>Neoptera</taxon>
        <taxon>Paraneoptera</taxon>
        <taxon>Hemiptera</taxon>
        <taxon>Sternorrhyncha</taxon>
        <taxon>Aphidomorpha</taxon>
        <taxon>Aphidoidea</taxon>
        <taxon>Aphididae</taxon>
        <taxon>Lachninae</taxon>
        <taxon>Cinara</taxon>
    </lineage>
</organism>
<dbReference type="GO" id="GO:0008528">
    <property type="term" value="F:G protein-coupled peptide receptor activity"/>
    <property type="evidence" value="ECO:0007669"/>
    <property type="project" value="TreeGrafter"/>
</dbReference>
<keyword evidence="6" id="KW-0297">G-protein coupled receptor</keyword>
<keyword evidence="5 10" id="KW-1133">Transmembrane helix</keyword>
<dbReference type="PANTHER" id="PTHR47154:SF2">
    <property type="entry name" value="G-PROTEIN COUPLED RECEPTOR MTH-RELATED"/>
    <property type="match status" value="1"/>
</dbReference>
<evidence type="ECO:0000259" key="12">
    <source>
        <dbReference type="PROSITE" id="PS50261"/>
    </source>
</evidence>
<keyword evidence="15" id="KW-1185">Reference proteome</keyword>
<feature type="transmembrane region" description="Helical" evidence="10">
    <location>
        <begin position="213"/>
        <end position="235"/>
    </location>
</feature>
<evidence type="ECO:0000256" key="9">
    <source>
        <dbReference type="ARBA" id="ARBA00023224"/>
    </source>
</evidence>
<dbReference type="PROSITE" id="PS50261">
    <property type="entry name" value="G_PROTEIN_RECEP_F2_4"/>
    <property type="match status" value="1"/>
</dbReference>
<dbReference type="InterPro" id="IPR036272">
    <property type="entry name" value="Methuselah_N_sf"/>
</dbReference>
<feature type="chain" id="PRO_5022936670" evidence="11">
    <location>
        <begin position="36"/>
        <end position="539"/>
    </location>
</feature>
<name>A0A5E4MT57_9HEMI</name>
<dbReference type="Gene3D" id="1.20.1070.10">
    <property type="entry name" value="Rhodopsin 7-helix transmembrane proteins"/>
    <property type="match status" value="1"/>
</dbReference>
<dbReference type="GO" id="GO:0005886">
    <property type="term" value="C:plasma membrane"/>
    <property type="evidence" value="ECO:0007669"/>
    <property type="project" value="TreeGrafter"/>
</dbReference>
<reference evidence="14 15" key="1">
    <citation type="submission" date="2019-08" db="EMBL/GenBank/DDBJ databases">
        <authorList>
            <person name="Alioto T."/>
            <person name="Alioto T."/>
            <person name="Gomez Garrido J."/>
        </authorList>
    </citation>
    <scope>NUCLEOTIDE SEQUENCE [LARGE SCALE GENOMIC DNA]</scope>
</reference>
<feature type="domain" description="G-protein coupled receptors family 1 profile" evidence="13">
    <location>
        <begin position="275"/>
        <end position="438"/>
    </location>
</feature>
<keyword evidence="3 10" id="KW-0812">Transmembrane</keyword>
<feature type="domain" description="G-protein coupled receptors family 2 profile 2" evidence="12">
    <location>
        <begin position="211"/>
        <end position="477"/>
    </location>
</feature>
<dbReference type="PROSITE" id="PS50262">
    <property type="entry name" value="G_PROTEIN_RECEP_F1_2"/>
    <property type="match status" value="1"/>
</dbReference>
<keyword evidence="8" id="KW-0675">Receptor</keyword>
<proteinExistence type="inferred from homology"/>
<keyword evidence="4 11" id="KW-0732">Signal</keyword>
<dbReference type="OrthoDB" id="6134459at2759"/>
<evidence type="ECO:0000256" key="8">
    <source>
        <dbReference type="ARBA" id="ARBA00023170"/>
    </source>
</evidence>